<evidence type="ECO:0000313" key="2">
    <source>
        <dbReference type="EMBL" id="OGZ20819.1"/>
    </source>
</evidence>
<gene>
    <name evidence="2" type="ORF">A2494_02055</name>
</gene>
<proteinExistence type="predicted"/>
<organism evidence="2 3">
    <name type="scientific">Candidatus Lloydbacteria bacterium RIFOXYC12_FULL_46_25</name>
    <dbReference type="NCBI Taxonomy" id="1798670"/>
    <lineage>
        <taxon>Bacteria</taxon>
        <taxon>Candidatus Lloydiibacteriota</taxon>
    </lineage>
</organism>
<evidence type="ECO:0000313" key="3">
    <source>
        <dbReference type="Proteomes" id="UP000178106"/>
    </source>
</evidence>
<evidence type="ECO:0000256" key="1">
    <source>
        <dbReference type="SAM" id="Phobius"/>
    </source>
</evidence>
<dbReference type="AlphaFoldDB" id="A0A1G2E533"/>
<keyword evidence="1" id="KW-1133">Transmembrane helix</keyword>
<feature type="transmembrane region" description="Helical" evidence="1">
    <location>
        <begin position="7"/>
        <end position="25"/>
    </location>
</feature>
<reference evidence="2 3" key="1">
    <citation type="journal article" date="2016" name="Nat. Commun.">
        <title>Thousands of microbial genomes shed light on interconnected biogeochemical processes in an aquifer system.</title>
        <authorList>
            <person name="Anantharaman K."/>
            <person name="Brown C.T."/>
            <person name="Hug L.A."/>
            <person name="Sharon I."/>
            <person name="Castelle C.J."/>
            <person name="Probst A.J."/>
            <person name="Thomas B.C."/>
            <person name="Singh A."/>
            <person name="Wilkins M.J."/>
            <person name="Karaoz U."/>
            <person name="Brodie E.L."/>
            <person name="Williams K.H."/>
            <person name="Hubbard S.S."/>
            <person name="Banfield J.F."/>
        </authorList>
    </citation>
    <scope>NUCLEOTIDE SEQUENCE [LARGE SCALE GENOMIC DNA]</scope>
</reference>
<comment type="caution">
    <text evidence="2">The sequence shown here is derived from an EMBL/GenBank/DDBJ whole genome shotgun (WGS) entry which is preliminary data.</text>
</comment>
<protein>
    <submittedName>
        <fullName evidence="2">Uncharacterized protein</fullName>
    </submittedName>
</protein>
<feature type="transmembrane region" description="Helical" evidence="1">
    <location>
        <begin position="31"/>
        <end position="49"/>
    </location>
</feature>
<name>A0A1G2E533_9BACT</name>
<feature type="transmembrane region" description="Helical" evidence="1">
    <location>
        <begin position="88"/>
        <end position="110"/>
    </location>
</feature>
<accession>A0A1G2E533</accession>
<sequence>MILRNVLLTFVDALIVFGVMNLTAYLMPLELSISGTYFFLIAVGVMHTVREENWRRKGKILQTPWWIGPSGLGLGLGIWLLRTFPSSSILHVPLFILTSLMATIIMHSILKRIMKPSQ</sequence>
<keyword evidence="1" id="KW-0812">Transmembrane</keyword>
<keyword evidence="1" id="KW-0472">Membrane</keyword>
<dbReference type="Proteomes" id="UP000178106">
    <property type="component" value="Unassembled WGS sequence"/>
</dbReference>
<dbReference type="EMBL" id="MHLU01000004">
    <property type="protein sequence ID" value="OGZ20819.1"/>
    <property type="molecule type" value="Genomic_DNA"/>
</dbReference>
<feature type="transmembrane region" description="Helical" evidence="1">
    <location>
        <begin position="61"/>
        <end position="82"/>
    </location>
</feature>